<keyword evidence="4 7" id="KW-0812">Transmembrane</keyword>
<dbReference type="PROSITE" id="PS50850">
    <property type="entry name" value="MFS"/>
    <property type="match status" value="1"/>
</dbReference>
<dbReference type="PANTHER" id="PTHR23521:SF2">
    <property type="entry name" value="TRANSPORTER MFS SUPERFAMILY"/>
    <property type="match status" value="1"/>
</dbReference>
<evidence type="ECO:0000256" key="2">
    <source>
        <dbReference type="ARBA" id="ARBA00022448"/>
    </source>
</evidence>
<feature type="transmembrane region" description="Helical" evidence="7">
    <location>
        <begin position="270"/>
        <end position="289"/>
    </location>
</feature>
<dbReference type="InterPro" id="IPR011701">
    <property type="entry name" value="MFS"/>
</dbReference>
<evidence type="ECO:0000313" key="9">
    <source>
        <dbReference type="EMBL" id="MBE9077334.1"/>
    </source>
</evidence>
<feature type="transmembrane region" description="Helical" evidence="7">
    <location>
        <begin position="102"/>
        <end position="121"/>
    </location>
</feature>
<accession>A0A8J7AMR9</accession>
<protein>
    <submittedName>
        <fullName evidence="9">MFS transporter</fullName>
    </submittedName>
</protein>
<dbReference type="CDD" id="cd17477">
    <property type="entry name" value="MFS_YcaD_like"/>
    <property type="match status" value="1"/>
</dbReference>
<dbReference type="Pfam" id="PF07690">
    <property type="entry name" value="MFS_1"/>
    <property type="match status" value="1"/>
</dbReference>
<feature type="transmembrane region" description="Helical" evidence="7">
    <location>
        <begin position="142"/>
        <end position="162"/>
    </location>
</feature>
<sequence>MQRIASSSTSPFSSGLPALYAVAFLSGISLGLFNPFISTLMAQQGISDLWIGANSTLYFLTIAIGTPIVAKLLQHFGLRKTMIAGFTLMAATAPLFPWTDDLLLWFILRAVMGGAVCLYLVSGQTAINYFCTDSNRAIVNGIDALSFSLGFGLGPLIGAIAYDYSPKITFSLGSLLILSGVLFILFGLPEKKIRFQPLRLGVYKRIKLPLQGAFSYGVAIATLVSLYPVYLLRQGYPISQIGYTFSAFILGGLLATLPVTYLADRLGKLHLLKVSISVIIFSILGLSFVDTIPVVYLIAFATGAAMSPIFPLALAIIGGQIANRDLPSGSSLFTAAYSVGCTAGPILSAISMHYLGNRYLFAPILFTFLILAFCLLFFEKR</sequence>
<feature type="transmembrane region" description="Helical" evidence="7">
    <location>
        <begin position="168"/>
        <end position="188"/>
    </location>
</feature>
<feature type="transmembrane region" description="Helical" evidence="7">
    <location>
        <begin position="77"/>
        <end position="96"/>
    </location>
</feature>
<keyword evidence="6 7" id="KW-0472">Membrane</keyword>
<feature type="domain" description="Major facilitator superfamily (MFS) profile" evidence="8">
    <location>
        <begin position="15"/>
        <end position="381"/>
    </location>
</feature>
<evidence type="ECO:0000256" key="6">
    <source>
        <dbReference type="ARBA" id="ARBA00023136"/>
    </source>
</evidence>
<evidence type="ECO:0000313" key="10">
    <source>
        <dbReference type="Proteomes" id="UP000636505"/>
    </source>
</evidence>
<dbReference type="GO" id="GO:0005886">
    <property type="term" value="C:plasma membrane"/>
    <property type="evidence" value="ECO:0007669"/>
    <property type="project" value="UniProtKB-SubCell"/>
</dbReference>
<feature type="transmembrane region" description="Helical" evidence="7">
    <location>
        <begin position="208"/>
        <end position="229"/>
    </location>
</feature>
<evidence type="ECO:0000256" key="3">
    <source>
        <dbReference type="ARBA" id="ARBA00022475"/>
    </source>
</evidence>
<keyword evidence="3" id="KW-1003">Cell membrane</keyword>
<dbReference type="Gene3D" id="1.20.1250.20">
    <property type="entry name" value="MFS general substrate transporter like domains"/>
    <property type="match status" value="2"/>
</dbReference>
<dbReference type="InterPro" id="IPR047200">
    <property type="entry name" value="MFS_YcaD-like"/>
</dbReference>
<feature type="transmembrane region" description="Helical" evidence="7">
    <location>
        <begin position="360"/>
        <end position="378"/>
    </location>
</feature>
<reference evidence="9" key="1">
    <citation type="submission" date="2020-10" db="EMBL/GenBank/DDBJ databases">
        <authorList>
            <person name="Castelo-Branco R."/>
            <person name="Eusebio N."/>
            <person name="Adriana R."/>
            <person name="Vieira A."/>
            <person name="Brugerolle De Fraissinette N."/>
            <person name="Rezende De Castro R."/>
            <person name="Schneider M.P."/>
            <person name="Vasconcelos V."/>
            <person name="Leao P.N."/>
        </authorList>
    </citation>
    <scope>NUCLEOTIDE SEQUENCE</scope>
    <source>
        <strain evidence="9">LEGE 07310</strain>
    </source>
</reference>
<dbReference type="EMBL" id="JADEXG010000015">
    <property type="protein sequence ID" value="MBE9077334.1"/>
    <property type="molecule type" value="Genomic_DNA"/>
</dbReference>
<evidence type="ECO:0000256" key="1">
    <source>
        <dbReference type="ARBA" id="ARBA00004651"/>
    </source>
</evidence>
<comment type="subcellular location">
    <subcellularLocation>
        <location evidence="1">Cell membrane</location>
        <topology evidence="1">Multi-pass membrane protein</topology>
    </subcellularLocation>
</comment>
<evidence type="ECO:0000256" key="7">
    <source>
        <dbReference type="SAM" id="Phobius"/>
    </source>
</evidence>
<dbReference type="GO" id="GO:0022857">
    <property type="term" value="F:transmembrane transporter activity"/>
    <property type="evidence" value="ECO:0007669"/>
    <property type="project" value="InterPro"/>
</dbReference>
<evidence type="ECO:0000256" key="5">
    <source>
        <dbReference type="ARBA" id="ARBA00022989"/>
    </source>
</evidence>
<keyword evidence="10" id="KW-1185">Reference proteome</keyword>
<feature type="transmembrane region" description="Helical" evidence="7">
    <location>
        <begin position="331"/>
        <end position="354"/>
    </location>
</feature>
<feature type="transmembrane region" description="Helical" evidence="7">
    <location>
        <begin position="12"/>
        <end position="37"/>
    </location>
</feature>
<dbReference type="InterPro" id="IPR036259">
    <property type="entry name" value="MFS_trans_sf"/>
</dbReference>
<dbReference type="AlphaFoldDB" id="A0A8J7AMR9"/>
<name>A0A8J7AMR9_9CYAN</name>
<dbReference type="PANTHER" id="PTHR23521">
    <property type="entry name" value="TRANSPORTER MFS SUPERFAMILY"/>
    <property type="match status" value="1"/>
</dbReference>
<proteinExistence type="predicted"/>
<dbReference type="InterPro" id="IPR020846">
    <property type="entry name" value="MFS_dom"/>
</dbReference>
<keyword evidence="2" id="KW-0813">Transport</keyword>
<keyword evidence="5 7" id="KW-1133">Transmembrane helix</keyword>
<evidence type="ECO:0000259" key="8">
    <source>
        <dbReference type="PROSITE" id="PS50850"/>
    </source>
</evidence>
<dbReference type="Proteomes" id="UP000636505">
    <property type="component" value="Unassembled WGS sequence"/>
</dbReference>
<gene>
    <name evidence="9" type="ORF">IQ241_08500</name>
</gene>
<comment type="caution">
    <text evidence="9">The sequence shown here is derived from an EMBL/GenBank/DDBJ whole genome shotgun (WGS) entry which is preliminary data.</text>
</comment>
<feature type="transmembrane region" description="Helical" evidence="7">
    <location>
        <begin position="241"/>
        <end position="263"/>
    </location>
</feature>
<evidence type="ECO:0000256" key="4">
    <source>
        <dbReference type="ARBA" id="ARBA00022692"/>
    </source>
</evidence>
<organism evidence="9 10">
    <name type="scientific">Vasconcelosia minhoensis LEGE 07310</name>
    <dbReference type="NCBI Taxonomy" id="915328"/>
    <lineage>
        <taxon>Bacteria</taxon>
        <taxon>Bacillati</taxon>
        <taxon>Cyanobacteriota</taxon>
        <taxon>Cyanophyceae</taxon>
        <taxon>Nodosilineales</taxon>
        <taxon>Cymatolegaceae</taxon>
        <taxon>Vasconcelosia</taxon>
        <taxon>Vasconcelosia minhoensis</taxon>
    </lineage>
</organism>
<dbReference type="RefSeq" id="WP_193905991.1">
    <property type="nucleotide sequence ID" value="NZ_JADEXG010000015.1"/>
</dbReference>
<feature type="transmembrane region" description="Helical" evidence="7">
    <location>
        <begin position="295"/>
        <end position="319"/>
    </location>
</feature>
<feature type="transmembrane region" description="Helical" evidence="7">
    <location>
        <begin position="49"/>
        <end position="70"/>
    </location>
</feature>
<dbReference type="SUPFAM" id="SSF103473">
    <property type="entry name" value="MFS general substrate transporter"/>
    <property type="match status" value="1"/>
</dbReference>